<accession>A6J8D1</accession>
<evidence type="ECO:0000313" key="2">
    <source>
        <dbReference type="Proteomes" id="UP000234681"/>
    </source>
</evidence>
<proteinExistence type="predicted"/>
<organism evidence="1 2">
    <name type="scientific">Rattus norvegicus</name>
    <name type="common">Rat</name>
    <dbReference type="NCBI Taxonomy" id="10116"/>
    <lineage>
        <taxon>Eukaryota</taxon>
        <taxon>Metazoa</taxon>
        <taxon>Chordata</taxon>
        <taxon>Craniata</taxon>
        <taxon>Vertebrata</taxon>
        <taxon>Euteleostomi</taxon>
        <taxon>Mammalia</taxon>
        <taxon>Eutheria</taxon>
        <taxon>Euarchontoglires</taxon>
        <taxon>Glires</taxon>
        <taxon>Rodentia</taxon>
        <taxon>Myomorpha</taxon>
        <taxon>Muroidea</taxon>
        <taxon>Muridae</taxon>
        <taxon>Murinae</taxon>
        <taxon>Rattus</taxon>
    </lineage>
</organism>
<name>A6J8D1_RAT</name>
<reference evidence="1 2" key="1">
    <citation type="submission" date="2005-09" db="EMBL/GenBank/DDBJ databases">
        <authorList>
            <person name="Mural R.J."/>
            <person name="Li P.W."/>
            <person name="Adams M.D."/>
            <person name="Amanatides P.G."/>
            <person name="Baden-Tillson H."/>
            <person name="Barnstead M."/>
            <person name="Chin S.H."/>
            <person name="Dew I."/>
            <person name="Evans C.A."/>
            <person name="Ferriera S."/>
            <person name="Flanigan M."/>
            <person name="Fosler C."/>
            <person name="Glodek A."/>
            <person name="Gu Z."/>
            <person name="Holt R.A."/>
            <person name="Jennings D."/>
            <person name="Kraft C.L."/>
            <person name="Lu F."/>
            <person name="Nguyen T."/>
            <person name="Nusskern D.R."/>
            <person name="Pfannkoch C.M."/>
            <person name="Sitter C."/>
            <person name="Sutton G.G."/>
            <person name="Venter J.C."/>
            <person name="Wang Z."/>
            <person name="Woodage T."/>
            <person name="Zheng X.H."/>
            <person name="Zhong F."/>
        </authorList>
    </citation>
    <scope>NUCLEOTIDE SEQUENCE [LARGE SCALE GENOMIC DNA]</scope>
    <source>
        <strain>BN</strain>
        <strain evidence="2">Sprague-Dawley</strain>
    </source>
</reference>
<dbReference type="EMBL" id="CH473979">
    <property type="protein sequence ID" value="EDM08305.1"/>
    <property type="molecule type" value="Genomic_DNA"/>
</dbReference>
<evidence type="ECO:0000313" key="1">
    <source>
        <dbReference type="EMBL" id="EDM08305.1"/>
    </source>
</evidence>
<feature type="non-terminal residue" evidence="1">
    <location>
        <position position="9"/>
    </location>
</feature>
<sequence>MPWRSGGPP</sequence>
<dbReference type="Proteomes" id="UP000234681">
    <property type="component" value="Chromosome 1"/>
</dbReference>
<gene>
    <name evidence="1" type="ORF">rCG_54437</name>
</gene>
<protein>
    <submittedName>
        <fullName evidence="1">RCG54437</fullName>
    </submittedName>
</protein>